<dbReference type="InterPro" id="IPR033878">
    <property type="entry name" value="NfsB-like"/>
</dbReference>
<protein>
    <submittedName>
        <fullName evidence="5">NADH/NADPH nitroreductase</fullName>
    </submittedName>
</protein>
<evidence type="ECO:0000313" key="5">
    <source>
        <dbReference type="EMBL" id="GBQ08370.1"/>
    </source>
</evidence>
<proteinExistence type="inferred from homology"/>
<reference evidence="5" key="1">
    <citation type="submission" date="2013-04" db="EMBL/GenBank/DDBJ databases">
        <title>The genome sequencing project of 58 acetic acid bacteria.</title>
        <authorList>
            <person name="Okamoto-Kainuma A."/>
            <person name="Ishikawa M."/>
            <person name="Umino S."/>
            <person name="Koizumi Y."/>
            <person name="Shiwa Y."/>
            <person name="Yoshikawa H."/>
            <person name="Matsutani M."/>
            <person name="Matsushita K."/>
        </authorList>
    </citation>
    <scope>NUCLEOTIDE SEQUENCE</scope>
    <source>
        <strain evidence="5">DSM 15669</strain>
    </source>
</reference>
<organism evidence="5 6">
    <name type="scientific">Saccharibacter floricola DSM 15669</name>
    <dbReference type="NCBI Taxonomy" id="1123227"/>
    <lineage>
        <taxon>Bacteria</taxon>
        <taxon>Pseudomonadati</taxon>
        <taxon>Pseudomonadota</taxon>
        <taxon>Alphaproteobacteria</taxon>
        <taxon>Acetobacterales</taxon>
        <taxon>Acetobacteraceae</taxon>
        <taxon>Saccharibacter</taxon>
    </lineage>
</organism>
<dbReference type="NCBIfam" id="NF008275">
    <property type="entry name" value="PRK11053.1"/>
    <property type="match status" value="1"/>
</dbReference>
<keyword evidence="2" id="KW-0521">NADP</keyword>
<dbReference type="PANTHER" id="PTHR43673">
    <property type="entry name" value="NAD(P)H NITROREDUCTASE YDGI-RELATED"/>
    <property type="match status" value="1"/>
</dbReference>
<dbReference type="InterPro" id="IPR000415">
    <property type="entry name" value="Nitroreductase-like"/>
</dbReference>
<dbReference type="SUPFAM" id="SSF55469">
    <property type="entry name" value="FMN-dependent nitroreductase-like"/>
    <property type="match status" value="1"/>
</dbReference>
<comment type="similarity">
    <text evidence="1">Belongs to the nitroreductase family.</text>
</comment>
<keyword evidence="3" id="KW-0560">Oxidoreductase</keyword>
<evidence type="ECO:0000256" key="2">
    <source>
        <dbReference type="ARBA" id="ARBA00022857"/>
    </source>
</evidence>
<name>A0ABQ0P0P4_9PROT</name>
<dbReference type="InterPro" id="IPR029479">
    <property type="entry name" value="Nitroreductase"/>
</dbReference>
<evidence type="ECO:0000313" key="6">
    <source>
        <dbReference type="Proteomes" id="UP001062901"/>
    </source>
</evidence>
<dbReference type="Gene3D" id="3.40.109.10">
    <property type="entry name" value="NADH Oxidase"/>
    <property type="match status" value="1"/>
</dbReference>
<evidence type="ECO:0000256" key="3">
    <source>
        <dbReference type="ARBA" id="ARBA00023002"/>
    </source>
</evidence>
<feature type="domain" description="Nitroreductase" evidence="4">
    <location>
        <begin position="8"/>
        <end position="194"/>
    </location>
</feature>
<dbReference type="CDD" id="cd02149">
    <property type="entry name" value="NfsB-like"/>
    <property type="match status" value="1"/>
</dbReference>
<sequence length="218" mass="24391">MTLLHTLQKRYTTKAYDGARRIPDETIAQLLEALRLSPSSVNSQPWHFIIADDNAGKERIAKATPEQSPLAYNRPKITGASHAVLLCARQELSDAYLTTLLEKEREDGRFVTEEAFATRKKTLTHYVGLHRQAGNLEQWTQKQVYIAQGFLLLSAASMGIDATPIEGFDPTIMSEEFDLAQQKLTPLVVIALGYHSEEDSNAKRPKSRLAYEAVFSKA</sequence>
<gene>
    <name evidence="5" type="ORF">AA15669_1757</name>
</gene>
<evidence type="ECO:0000259" key="4">
    <source>
        <dbReference type="Pfam" id="PF00881"/>
    </source>
</evidence>
<accession>A0ABQ0P0P4</accession>
<dbReference type="Pfam" id="PF00881">
    <property type="entry name" value="Nitroreductase"/>
    <property type="match status" value="1"/>
</dbReference>
<evidence type="ECO:0000256" key="1">
    <source>
        <dbReference type="ARBA" id="ARBA00007118"/>
    </source>
</evidence>
<comment type="caution">
    <text evidence="5">The sequence shown here is derived from an EMBL/GenBank/DDBJ whole genome shotgun (WGS) entry which is preliminary data.</text>
</comment>
<dbReference type="EMBL" id="BAQD01000087">
    <property type="protein sequence ID" value="GBQ08370.1"/>
    <property type="molecule type" value="Genomic_DNA"/>
</dbReference>
<dbReference type="RefSeq" id="WP_018980750.1">
    <property type="nucleotide sequence ID" value="NZ_BAQD01000087.1"/>
</dbReference>
<dbReference type="PANTHER" id="PTHR43673:SF10">
    <property type="entry name" value="NADH DEHYDROGENASE_NAD(P)H NITROREDUCTASE XCC3605-RELATED"/>
    <property type="match status" value="1"/>
</dbReference>
<dbReference type="Proteomes" id="UP001062901">
    <property type="component" value="Unassembled WGS sequence"/>
</dbReference>
<keyword evidence="6" id="KW-1185">Reference proteome</keyword>